<reference evidence="1" key="1">
    <citation type="submission" date="2020-10" db="EMBL/GenBank/DDBJ databases">
        <authorList>
            <person name="Gilroy R."/>
        </authorList>
    </citation>
    <scope>NUCLEOTIDE SEQUENCE</scope>
    <source>
        <strain evidence="1">CHK152-2994</strain>
    </source>
</reference>
<gene>
    <name evidence="1" type="ORF">IAD41_05065</name>
</gene>
<protein>
    <submittedName>
        <fullName evidence="1">Uncharacterized protein</fullName>
    </submittedName>
</protein>
<dbReference type="Proteomes" id="UP000824139">
    <property type="component" value="Unassembled WGS sequence"/>
</dbReference>
<accession>A0A9D1K3H7</accession>
<proteinExistence type="predicted"/>
<sequence>MRDSVSFSGAMTVIRPVKNKEEIKELLNVFFKAIKHNLEPDKKTPAWLEK</sequence>
<reference evidence="1" key="2">
    <citation type="journal article" date="2021" name="PeerJ">
        <title>Extensive microbial diversity within the chicken gut microbiome revealed by metagenomics and culture.</title>
        <authorList>
            <person name="Gilroy R."/>
            <person name="Ravi A."/>
            <person name="Getino M."/>
            <person name="Pursley I."/>
            <person name="Horton D.L."/>
            <person name="Alikhan N.F."/>
            <person name="Baker D."/>
            <person name="Gharbi K."/>
            <person name="Hall N."/>
            <person name="Watson M."/>
            <person name="Adriaenssens E.M."/>
            <person name="Foster-Nyarko E."/>
            <person name="Jarju S."/>
            <person name="Secka A."/>
            <person name="Antonio M."/>
            <person name="Oren A."/>
            <person name="Chaudhuri R.R."/>
            <person name="La Ragione R."/>
            <person name="Hildebrand F."/>
            <person name="Pallen M.J."/>
        </authorList>
    </citation>
    <scope>NUCLEOTIDE SEQUENCE</scope>
    <source>
        <strain evidence="1">CHK152-2994</strain>
    </source>
</reference>
<evidence type="ECO:0000313" key="1">
    <source>
        <dbReference type="EMBL" id="HIS82960.1"/>
    </source>
</evidence>
<dbReference type="EMBL" id="DVJO01000108">
    <property type="protein sequence ID" value="HIS82960.1"/>
    <property type="molecule type" value="Genomic_DNA"/>
</dbReference>
<name>A0A9D1K3H7_9BACT</name>
<organism evidence="1 2">
    <name type="scientific">Candidatus Scatenecus faecavium</name>
    <dbReference type="NCBI Taxonomy" id="2840915"/>
    <lineage>
        <taxon>Bacteria</taxon>
        <taxon>Candidatus Scatenecus</taxon>
    </lineage>
</organism>
<dbReference type="AlphaFoldDB" id="A0A9D1K3H7"/>
<comment type="caution">
    <text evidence="1">The sequence shown here is derived from an EMBL/GenBank/DDBJ whole genome shotgun (WGS) entry which is preliminary data.</text>
</comment>
<evidence type="ECO:0000313" key="2">
    <source>
        <dbReference type="Proteomes" id="UP000824139"/>
    </source>
</evidence>